<gene>
    <name evidence="4" type="ORF">PPENT_87.1.T0010195</name>
</gene>
<accession>A0A8S1RUE2</accession>
<organism evidence="4 5">
    <name type="scientific">Paramecium pentaurelia</name>
    <dbReference type="NCBI Taxonomy" id="43138"/>
    <lineage>
        <taxon>Eukaryota</taxon>
        <taxon>Sar</taxon>
        <taxon>Alveolata</taxon>
        <taxon>Ciliophora</taxon>
        <taxon>Intramacronucleata</taxon>
        <taxon>Oligohymenophorea</taxon>
        <taxon>Peniculida</taxon>
        <taxon>Parameciidae</taxon>
        <taxon>Paramecium</taxon>
    </lineage>
</organism>
<proteinExistence type="predicted"/>
<comment type="caution">
    <text evidence="4">The sequence shown here is derived from an EMBL/GenBank/DDBJ whole genome shotgun (WGS) entry which is preliminary data.</text>
</comment>
<protein>
    <submittedName>
        <fullName evidence="4">Uncharacterized protein</fullName>
    </submittedName>
</protein>
<name>A0A8S1RUE2_9CILI</name>
<dbReference type="OrthoDB" id="26681at2759"/>
<dbReference type="PROSITE" id="PS51783">
    <property type="entry name" value="PH_BEACH"/>
    <property type="match status" value="1"/>
</dbReference>
<evidence type="ECO:0000313" key="5">
    <source>
        <dbReference type="Proteomes" id="UP000689195"/>
    </source>
</evidence>
<evidence type="ECO:0000259" key="3">
    <source>
        <dbReference type="PROSITE" id="PS51783"/>
    </source>
</evidence>
<evidence type="ECO:0000256" key="1">
    <source>
        <dbReference type="SAM" id="Coils"/>
    </source>
</evidence>
<dbReference type="Proteomes" id="UP000689195">
    <property type="component" value="Unassembled WGS sequence"/>
</dbReference>
<feature type="domain" description="BEACH-type PH" evidence="3">
    <location>
        <begin position="221"/>
        <end position="318"/>
    </location>
</feature>
<feature type="domain" description="BEACH" evidence="2">
    <location>
        <begin position="323"/>
        <end position="618"/>
    </location>
</feature>
<dbReference type="Pfam" id="PF02138">
    <property type="entry name" value="Beach"/>
    <property type="match status" value="1"/>
</dbReference>
<keyword evidence="5" id="KW-1185">Reference proteome</keyword>
<sequence>MFFSLSSIRKPKQEFNLLHLETQEYYFLSLKVSLHNNNEIRGKLHICSRSLVFQPNQPKLPMIKMKYSNNLIMKILRNIDTKTMNQIMSIKWTPSLLMEDIDSLDINQLYQHFKRDKNNELLDRLYKIQSRTANQQYTIMFLRVDKLFVINRNPISPYITETCDENIVFSISQSNSKQNIVRFLKLYQGLTQAEDENSFINTIINTTLNEAMNEHRAQSSQQGLKIELAVKCKLIKPEGIIYGLFSIQRDEGIKYIPLINSPKGKILMWQLTDIKFFLKYTYMFKQIGLEIWFFNKKRSILLVFEDIQQLETVYKYLIRKTTKNQITSITIDKLTELWVNGNLSNFDYLMSLNTFSSRSFCDLSAYPVFPWVISEYNDKTFDLSSPEFFRDLSRPVGALNKHRLQKYKQSYQDQLKNQKNNNNNDMIPYIYPTHYSSPGTVVYYLIRKIPEFVIKLQNGVFGPTDRIFRGIDSTWYTTLNLHADSKELIPEFYSLDPDFLINCDKLELGMTQEGEIIDDAIIPPWANSMTDFLLKMRMALESDYVSSQLPKWIDLIFGCKTRGDEAVKQDNLFYPYTYAENVNWNQCRTSIEKQALETQVAEFGQVPIQLFNSNHPNRKLKIYSTLRQQQQQQQQQQQLNSSSQRNLQINDVQQDSQNKDYVTCLQNQVSSLQWENEKLKFNLDTIKQELQFQKIETFNSQYDQEEIDKKGQDLMSDDSLYQQIKI</sequence>
<dbReference type="InterPro" id="IPR023362">
    <property type="entry name" value="PH-BEACH_dom"/>
</dbReference>
<dbReference type="SMART" id="SM01026">
    <property type="entry name" value="Beach"/>
    <property type="match status" value="1"/>
</dbReference>
<evidence type="ECO:0000259" key="2">
    <source>
        <dbReference type="PROSITE" id="PS50197"/>
    </source>
</evidence>
<reference evidence="4" key="1">
    <citation type="submission" date="2021-01" db="EMBL/GenBank/DDBJ databases">
        <authorList>
            <consortium name="Genoscope - CEA"/>
            <person name="William W."/>
        </authorList>
    </citation>
    <scope>NUCLEOTIDE SEQUENCE</scope>
</reference>
<dbReference type="InterPro" id="IPR057496">
    <property type="entry name" value="FAN-like_PH"/>
</dbReference>
<dbReference type="EMBL" id="CAJJDO010000001">
    <property type="protein sequence ID" value="CAD8131606.1"/>
    <property type="molecule type" value="Genomic_DNA"/>
</dbReference>
<dbReference type="PROSITE" id="PS50197">
    <property type="entry name" value="BEACH"/>
    <property type="match status" value="1"/>
</dbReference>
<dbReference type="AlphaFoldDB" id="A0A8S1RUE2"/>
<feature type="coiled-coil region" evidence="1">
    <location>
        <begin position="669"/>
        <end position="696"/>
    </location>
</feature>
<dbReference type="PANTHER" id="PTHR13743">
    <property type="entry name" value="BEIGE/BEACH-RELATED"/>
    <property type="match status" value="1"/>
</dbReference>
<evidence type="ECO:0000313" key="4">
    <source>
        <dbReference type="EMBL" id="CAD8131606.1"/>
    </source>
</evidence>
<keyword evidence="1" id="KW-0175">Coiled coil</keyword>
<dbReference type="CDD" id="cd06071">
    <property type="entry name" value="Beach"/>
    <property type="match status" value="1"/>
</dbReference>
<dbReference type="PANTHER" id="PTHR13743:SF123">
    <property type="entry name" value="PROTEIN FAN"/>
    <property type="match status" value="1"/>
</dbReference>
<dbReference type="Pfam" id="PF25400">
    <property type="entry name" value="PH_FAN"/>
    <property type="match status" value="1"/>
</dbReference>
<dbReference type="InterPro" id="IPR000409">
    <property type="entry name" value="BEACH_dom"/>
</dbReference>
<dbReference type="InterPro" id="IPR050865">
    <property type="entry name" value="BEACH_Domain"/>
</dbReference>